<dbReference type="Pfam" id="PF02609">
    <property type="entry name" value="Exonuc_VII_S"/>
    <property type="match status" value="1"/>
</dbReference>
<organism evidence="9 10">
    <name type="scientific">Pseudoprevotella muciniphila</name>
    <dbReference type="NCBI Taxonomy" id="2133944"/>
    <lineage>
        <taxon>Bacteria</taxon>
        <taxon>Pseudomonadati</taxon>
        <taxon>Bacteroidota</taxon>
        <taxon>Bacteroidia</taxon>
        <taxon>Bacteroidales</taxon>
        <taxon>Prevotellaceae</taxon>
        <taxon>Pseudoprevotella</taxon>
    </lineage>
</organism>
<evidence type="ECO:0000259" key="8">
    <source>
        <dbReference type="PROSITE" id="PS50024"/>
    </source>
</evidence>
<evidence type="ECO:0000256" key="1">
    <source>
        <dbReference type="ARBA" id="ARBA00009998"/>
    </source>
</evidence>
<name>A0A5P8E8U5_9BACT</name>
<dbReference type="GO" id="GO:0009318">
    <property type="term" value="C:exodeoxyribonuclease VII complex"/>
    <property type="evidence" value="ECO:0007669"/>
    <property type="project" value="UniProtKB-UniRule"/>
</dbReference>
<evidence type="ECO:0000256" key="7">
    <source>
        <dbReference type="SAM" id="Coils"/>
    </source>
</evidence>
<dbReference type="PROSITE" id="PS50024">
    <property type="entry name" value="SEA"/>
    <property type="match status" value="1"/>
</dbReference>
<keyword evidence="7" id="KW-0175">Coiled coil</keyword>
<feature type="coiled-coil region" evidence="7">
    <location>
        <begin position="34"/>
        <end position="61"/>
    </location>
</feature>
<keyword evidence="3" id="KW-0540">Nuclease</keyword>
<keyword evidence="10" id="KW-1185">Reference proteome</keyword>
<evidence type="ECO:0000256" key="3">
    <source>
        <dbReference type="ARBA" id="ARBA00022722"/>
    </source>
</evidence>
<keyword evidence="5" id="KW-0269">Exonuclease</keyword>
<dbReference type="OrthoDB" id="1525214at2"/>
<dbReference type="InterPro" id="IPR000082">
    <property type="entry name" value="SEA_dom"/>
</dbReference>
<dbReference type="NCBIfam" id="TIGR01280">
    <property type="entry name" value="xseB"/>
    <property type="match status" value="1"/>
</dbReference>
<dbReference type="EMBL" id="CP033459">
    <property type="protein sequence ID" value="QFQ13376.1"/>
    <property type="molecule type" value="Genomic_DNA"/>
</dbReference>
<evidence type="ECO:0000313" key="10">
    <source>
        <dbReference type="Proteomes" id="UP000249375"/>
    </source>
</evidence>
<reference evidence="9 10" key="1">
    <citation type="submission" date="2018-11" db="EMBL/GenBank/DDBJ databases">
        <authorList>
            <person name="Na S.W."/>
            <person name="Baik M."/>
        </authorList>
    </citation>
    <scope>NUCLEOTIDE SEQUENCE [LARGE SCALE GENOMIC DNA]</scope>
    <source>
        <strain evidence="9 10">E39</strain>
    </source>
</reference>
<evidence type="ECO:0000256" key="5">
    <source>
        <dbReference type="ARBA" id="ARBA00022839"/>
    </source>
</evidence>
<dbReference type="AlphaFoldDB" id="A0A5P8E8U5"/>
<dbReference type="EC" id="3.1.11.6" evidence="6"/>
<keyword evidence="4 9" id="KW-0378">Hydrolase</keyword>
<accession>A0A5P8E8U5</accession>
<evidence type="ECO:0000256" key="4">
    <source>
        <dbReference type="ARBA" id="ARBA00022801"/>
    </source>
</evidence>
<gene>
    <name evidence="9" type="primary">xseB</name>
    <name evidence="9" type="ORF">C7Y71_010335</name>
</gene>
<dbReference type="GO" id="GO:0008855">
    <property type="term" value="F:exodeoxyribonuclease VII activity"/>
    <property type="evidence" value="ECO:0007669"/>
    <property type="project" value="UniProtKB-UniRule"/>
</dbReference>
<evidence type="ECO:0000256" key="6">
    <source>
        <dbReference type="NCBIfam" id="TIGR01280"/>
    </source>
</evidence>
<proteinExistence type="inferred from homology"/>
<feature type="domain" description="SEA" evidence="8">
    <location>
        <begin position="1"/>
        <end position="39"/>
    </location>
</feature>
<dbReference type="SUPFAM" id="SSF116842">
    <property type="entry name" value="XseB-like"/>
    <property type="match status" value="1"/>
</dbReference>
<dbReference type="Proteomes" id="UP000249375">
    <property type="component" value="Chromosome"/>
</dbReference>
<dbReference type="InterPro" id="IPR037004">
    <property type="entry name" value="Exonuc_VII_ssu_sf"/>
</dbReference>
<dbReference type="KEGG" id="alq:C7Y71_010335"/>
<evidence type="ECO:0000256" key="2">
    <source>
        <dbReference type="ARBA" id="ARBA00022490"/>
    </source>
</evidence>
<dbReference type="Gene3D" id="1.10.287.1040">
    <property type="entry name" value="Exonuclease VII, small subunit"/>
    <property type="match status" value="1"/>
</dbReference>
<protein>
    <recommendedName>
        <fullName evidence="6">Exodeoxyribonuclease VII small subunit</fullName>
        <ecNumber evidence="6">3.1.11.6</ecNumber>
    </recommendedName>
</protein>
<evidence type="ECO:0000313" key="9">
    <source>
        <dbReference type="EMBL" id="QFQ13376.1"/>
    </source>
</evidence>
<sequence length="64" mass="7384">MEKQTYTEAIERVEEIVSELESGQLDIDDVSTRLKEAQQLLKFCKTRLNKVENDVKKILEDGEG</sequence>
<dbReference type="GO" id="GO:0006308">
    <property type="term" value="P:DNA catabolic process"/>
    <property type="evidence" value="ECO:0007669"/>
    <property type="project" value="UniProtKB-UniRule"/>
</dbReference>
<comment type="similarity">
    <text evidence="1">Belongs to the XseB family.</text>
</comment>
<dbReference type="InterPro" id="IPR003761">
    <property type="entry name" value="Exonuc_VII_S"/>
</dbReference>
<dbReference type="RefSeq" id="WP_111897607.1">
    <property type="nucleotide sequence ID" value="NZ_CP033459.1"/>
</dbReference>
<keyword evidence="2" id="KW-0963">Cytoplasm</keyword>